<dbReference type="PANTHER" id="PTHR12526">
    <property type="entry name" value="GLYCOSYLTRANSFERASE"/>
    <property type="match status" value="1"/>
</dbReference>
<dbReference type="Gene3D" id="3.40.50.2000">
    <property type="entry name" value="Glycogen Phosphorylase B"/>
    <property type="match status" value="2"/>
</dbReference>
<evidence type="ECO:0000313" key="3">
    <source>
        <dbReference type="Proteomes" id="UP000318313"/>
    </source>
</evidence>
<dbReference type="AlphaFoldDB" id="A0A518IAB3"/>
<feature type="domain" description="Glycosyl transferase family 1" evidence="1">
    <location>
        <begin position="385"/>
        <end position="545"/>
    </location>
</feature>
<organism evidence="2 3">
    <name type="scientific">Gimesia fumaroli</name>
    <dbReference type="NCBI Taxonomy" id="2527976"/>
    <lineage>
        <taxon>Bacteria</taxon>
        <taxon>Pseudomonadati</taxon>
        <taxon>Planctomycetota</taxon>
        <taxon>Planctomycetia</taxon>
        <taxon>Planctomycetales</taxon>
        <taxon>Planctomycetaceae</taxon>
        <taxon>Gimesia</taxon>
    </lineage>
</organism>
<name>A0A518IAB3_9PLAN</name>
<keyword evidence="2" id="KW-0808">Transferase</keyword>
<dbReference type="EMBL" id="CP037452">
    <property type="protein sequence ID" value="QDV50056.1"/>
    <property type="molecule type" value="Genomic_DNA"/>
</dbReference>
<protein>
    <submittedName>
        <fullName evidence="2">Glycosyl transferases group 1</fullName>
    </submittedName>
</protein>
<dbReference type="Pfam" id="PF00534">
    <property type="entry name" value="Glycos_transf_1"/>
    <property type="match status" value="1"/>
</dbReference>
<dbReference type="PANTHER" id="PTHR12526:SF630">
    <property type="entry name" value="GLYCOSYLTRANSFERASE"/>
    <property type="match status" value="1"/>
</dbReference>
<reference evidence="2 3" key="1">
    <citation type="submission" date="2019-03" db="EMBL/GenBank/DDBJ databases">
        <title>Deep-cultivation of Planctomycetes and their phenomic and genomic characterization uncovers novel biology.</title>
        <authorList>
            <person name="Wiegand S."/>
            <person name="Jogler M."/>
            <person name="Boedeker C."/>
            <person name="Pinto D."/>
            <person name="Vollmers J."/>
            <person name="Rivas-Marin E."/>
            <person name="Kohn T."/>
            <person name="Peeters S.H."/>
            <person name="Heuer A."/>
            <person name="Rast P."/>
            <person name="Oberbeckmann S."/>
            <person name="Bunk B."/>
            <person name="Jeske O."/>
            <person name="Meyerdierks A."/>
            <person name="Storesund J.E."/>
            <person name="Kallscheuer N."/>
            <person name="Luecker S."/>
            <person name="Lage O.M."/>
            <person name="Pohl T."/>
            <person name="Merkel B.J."/>
            <person name="Hornburger P."/>
            <person name="Mueller R.-W."/>
            <person name="Bruemmer F."/>
            <person name="Labrenz M."/>
            <person name="Spormann A.M."/>
            <person name="Op den Camp H."/>
            <person name="Overmann J."/>
            <person name="Amann R."/>
            <person name="Jetten M.S.M."/>
            <person name="Mascher T."/>
            <person name="Medema M.H."/>
            <person name="Devos D.P."/>
            <person name="Kaster A.-K."/>
            <person name="Ovreas L."/>
            <person name="Rohde M."/>
            <person name="Galperin M.Y."/>
            <person name="Jogler C."/>
        </authorList>
    </citation>
    <scope>NUCLEOTIDE SEQUENCE [LARGE SCALE GENOMIC DNA]</scope>
    <source>
        <strain evidence="2 3">Enr17</strain>
    </source>
</reference>
<dbReference type="OrthoDB" id="232381at2"/>
<dbReference type="KEGG" id="gfm:Enr17x_20920"/>
<dbReference type="GO" id="GO:0016757">
    <property type="term" value="F:glycosyltransferase activity"/>
    <property type="evidence" value="ECO:0007669"/>
    <property type="project" value="InterPro"/>
</dbReference>
<dbReference type="RefSeq" id="WP_145308279.1">
    <property type="nucleotide sequence ID" value="NZ_CP037452.1"/>
</dbReference>
<dbReference type="InterPro" id="IPR001296">
    <property type="entry name" value="Glyco_trans_1"/>
</dbReference>
<evidence type="ECO:0000259" key="1">
    <source>
        <dbReference type="Pfam" id="PF00534"/>
    </source>
</evidence>
<dbReference type="SUPFAM" id="SSF53756">
    <property type="entry name" value="UDP-Glycosyltransferase/glycogen phosphorylase"/>
    <property type="match status" value="1"/>
</dbReference>
<accession>A0A518IAB3</accession>
<dbReference type="Proteomes" id="UP000318313">
    <property type="component" value="Chromosome"/>
</dbReference>
<sequence>MKIDCSHLEIQIASAQENNTQNDQSSEVDQTLQTIERWARKLNPDCISIIKTQTLNDPNLQDLIHACRHFWSKTELRIVIEADQLPDDTSLPEMLEETNCLLEIRADFDAPDIEIIKYHIERWQRTCYFNVVYSVPQSNSREKNVLLANSHLFSLIENDPNSEISLDDHLMLIIRNGEIYYSTRTENIISANCPDSNSDTQLNNDLFNHNKIKLGFCIPSMSMGGVTRSLLTMMNAHCEHNLQWTGIAVRNAFAFDPETARLILEHCPIYSSMDHPDFQGLVTIVGNASQWIVDQSDIVNLWGYTTPVKELNLTDWKKRPMLVVAHGQNEWTRKNIQTSLDYAEESILVSVSKAGIQAFPKEVREQVEVIYNGVDSTHCQPLLGRDEIRRSWGINPETIAVGYIGRFAKEKNVFAAAYAVCESGNNHHAVYVGEGIHQAHVISRVKELCGVHCSILPRTEEIGSVLAGLDCLMSASPSEGGPLSVAEAWFAGCPVVSTPVGFIPELEEKYGPLVKRLPHDPTPAQLAAGVKNAIQRSHIRQRAQEVAFNEFDAVLMVKKYESLLAKKLKESRTTTLIS</sequence>
<dbReference type="CDD" id="cd03801">
    <property type="entry name" value="GT4_PimA-like"/>
    <property type="match status" value="1"/>
</dbReference>
<proteinExistence type="predicted"/>
<gene>
    <name evidence="2" type="ORF">Enr17x_20920</name>
</gene>
<evidence type="ECO:0000313" key="2">
    <source>
        <dbReference type="EMBL" id="QDV50056.1"/>
    </source>
</evidence>
<keyword evidence="3" id="KW-1185">Reference proteome</keyword>